<dbReference type="GO" id="GO:0008168">
    <property type="term" value="F:methyltransferase activity"/>
    <property type="evidence" value="ECO:0007669"/>
    <property type="project" value="UniProtKB-UniRule"/>
</dbReference>
<keyword evidence="4" id="KW-0949">S-adenosyl-L-methionine</keyword>
<dbReference type="EC" id="2.1.1.-" evidence="4"/>
<dbReference type="EMBL" id="CP017708">
    <property type="protein sequence ID" value="AOY84636.2"/>
    <property type="molecule type" value="Genomic_DNA"/>
</dbReference>
<dbReference type="Proteomes" id="UP000176944">
    <property type="component" value="Chromosome"/>
</dbReference>
<dbReference type="InterPro" id="IPR029063">
    <property type="entry name" value="SAM-dependent_MTases_sf"/>
</dbReference>
<dbReference type="GO" id="GO:0032259">
    <property type="term" value="P:methylation"/>
    <property type="evidence" value="ECO:0007669"/>
    <property type="project" value="UniProtKB-KW"/>
</dbReference>
<organism evidence="5">
    <name type="scientific">Moorena producens (strain JHB)</name>
    <dbReference type="NCBI Taxonomy" id="1454205"/>
    <lineage>
        <taxon>Bacteria</taxon>
        <taxon>Bacillati</taxon>
        <taxon>Cyanobacteriota</taxon>
        <taxon>Cyanophyceae</taxon>
        <taxon>Coleofasciculales</taxon>
        <taxon>Coleofasciculaceae</taxon>
        <taxon>Moorena</taxon>
    </lineage>
</organism>
<protein>
    <recommendedName>
        <fullName evidence="4">S-adenosyl-L-methionine-dependent methyltransferase</fullName>
        <ecNumber evidence="4">2.1.1.-</ecNumber>
    </recommendedName>
</protein>
<dbReference type="InterPro" id="IPR011610">
    <property type="entry name" value="SAM_mthyl_Trfase_ML2640-like"/>
</dbReference>
<accession>A0A1D9GAF4</accession>
<evidence type="ECO:0000313" key="5">
    <source>
        <dbReference type="EMBL" id="AOY84636.2"/>
    </source>
</evidence>
<evidence type="ECO:0000256" key="1">
    <source>
        <dbReference type="ARBA" id="ARBA00008138"/>
    </source>
</evidence>
<dbReference type="PANTHER" id="PTHR43619:SF2">
    <property type="entry name" value="S-ADENOSYL-L-METHIONINE-DEPENDENT METHYLTRANSFERASES SUPERFAMILY PROTEIN"/>
    <property type="match status" value="1"/>
</dbReference>
<dbReference type="Pfam" id="PF04072">
    <property type="entry name" value="LCM"/>
    <property type="match status" value="1"/>
</dbReference>
<gene>
    <name evidence="5" type="ORF">BJP36_11825</name>
</gene>
<dbReference type="Gene3D" id="3.40.50.150">
    <property type="entry name" value="Vaccinia Virus protein VP39"/>
    <property type="match status" value="1"/>
</dbReference>
<name>A0A1D9GAF4_MOOP1</name>
<evidence type="ECO:0000256" key="2">
    <source>
        <dbReference type="ARBA" id="ARBA00022603"/>
    </source>
</evidence>
<keyword evidence="2 4" id="KW-0489">Methyltransferase</keyword>
<evidence type="ECO:0000256" key="3">
    <source>
        <dbReference type="ARBA" id="ARBA00022679"/>
    </source>
</evidence>
<evidence type="ECO:0000256" key="4">
    <source>
        <dbReference type="RuleBase" id="RU362030"/>
    </source>
</evidence>
<proteinExistence type="inferred from homology"/>
<sequence>MENELAAKAEKIPEIKNDVCRTAVVMAAKRAIESKRADRLFDDPFAAQLVGSKEIQSLMDSWEKQDGKDPKSNTLRIQFVAVRTKFFDDFLISVIPEVRQIVILGVGYDTRAYRLPLAPELCIYEIDLPEIMSRKEAILKNIPSKCHRQSIATDLQKPWVHLLKNHGYKSNQQTVWLMEGLLMYLDKKEINTLLRTISDISVKGSYLGADLISVKSWQIGSKTQKGLISKNWRFGTDEPEELFAAHGWNASVIQPGEIRANYGRYSVQIAPRSVPGKRRSFMVTAKKE</sequence>
<comment type="function">
    <text evidence="4">Exhibits S-adenosyl-L-methionine-dependent methyltransferase activity.</text>
</comment>
<dbReference type="AlphaFoldDB" id="A0A1D9GAF4"/>
<comment type="similarity">
    <text evidence="1 4">Belongs to the UPF0677 family.</text>
</comment>
<dbReference type="PANTHER" id="PTHR43619">
    <property type="entry name" value="S-ADENOSYL-L-METHIONINE-DEPENDENT METHYLTRANSFERASE YKTD-RELATED"/>
    <property type="match status" value="1"/>
</dbReference>
<dbReference type="InterPro" id="IPR007213">
    <property type="entry name" value="Ppm1/Ppm2/Tcmp"/>
</dbReference>
<dbReference type="NCBIfam" id="TIGR00027">
    <property type="entry name" value="mthyl_TIGR00027"/>
    <property type="match status" value="1"/>
</dbReference>
<keyword evidence="3 5" id="KW-0808">Transferase</keyword>
<dbReference type="SUPFAM" id="SSF53335">
    <property type="entry name" value="S-adenosyl-L-methionine-dependent methyltransferases"/>
    <property type="match status" value="1"/>
</dbReference>
<reference evidence="5" key="2">
    <citation type="submission" date="2022-10" db="EMBL/GenBank/DDBJ databases">
        <authorList>
            <person name="Ngo T.-E."/>
        </authorList>
    </citation>
    <scope>NUCLEOTIDE SEQUENCE</scope>
    <source>
        <strain evidence="5">JHB</strain>
    </source>
</reference>
<reference evidence="5" key="1">
    <citation type="journal article" date="2017" name="Proc. Natl. Acad. Sci. U.S.A.">
        <title>Comparative genomics uncovers the prolific and distinctive metabolic potential of the cyanobacterial genus Moorea.</title>
        <authorList>
            <person name="Leao T."/>
            <person name="Castelao G."/>
            <person name="Korobeynikov A."/>
            <person name="Monroe E.A."/>
            <person name="Podell S."/>
            <person name="Glukhov E."/>
            <person name="Allen E.E."/>
            <person name="Gerwick W.H."/>
            <person name="Gerwick L."/>
        </authorList>
    </citation>
    <scope>NUCLEOTIDE SEQUENCE</scope>
    <source>
        <strain evidence="5">JHB</strain>
    </source>
</reference>